<dbReference type="SUPFAM" id="SSF56672">
    <property type="entry name" value="DNA/RNA polymerases"/>
    <property type="match status" value="1"/>
</dbReference>
<dbReference type="Proteomes" id="UP000887013">
    <property type="component" value="Unassembled WGS sequence"/>
</dbReference>
<dbReference type="Gene3D" id="2.40.70.10">
    <property type="entry name" value="Acid Proteases"/>
    <property type="match status" value="1"/>
</dbReference>
<dbReference type="Gene3D" id="3.30.70.270">
    <property type="match status" value="2"/>
</dbReference>
<name>A0A8X6UAE6_NEPPI</name>
<dbReference type="GO" id="GO:0016779">
    <property type="term" value="F:nucleotidyltransferase activity"/>
    <property type="evidence" value="ECO:0007669"/>
    <property type="project" value="UniProtKB-KW"/>
</dbReference>
<dbReference type="InterPro" id="IPR043128">
    <property type="entry name" value="Rev_trsase/Diguanyl_cyclase"/>
</dbReference>
<keyword evidence="4" id="KW-0378">Hydrolase</keyword>
<gene>
    <name evidence="5" type="primary">pol</name>
    <name evidence="5" type="ORF">NPIL_408451</name>
</gene>
<keyword evidence="6" id="KW-1185">Reference proteome</keyword>
<evidence type="ECO:0000256" key="1">
    <source>
        <dbReference type="ARBA" id="ARBA00022679"/>
    </source>
</evidence>
<dbReference type="AlphaFoldDB" id="A0A8X6UAE6"/>
<sequence length="375" mass="42575">MSLAYADCSLDIRESLAAQYFVDAIRDEDTKHSTRLMDAKDLKSALAYSMKYEAARTVSKTSKHTVTGEKVSMHRKLEASIECGSRRFQHKVYVADITDPCILRLDFLQEFNFTVDLERNEIRTGGEEIPLFSANIEFPKLCSVFAKEKTVIPARSECLIRGVTKASEHFRYAVTGSSSQISEKGVLVAATLVDLKKETIPVRILNMDNKPKTMDKGAIIVSYEPVVDIVARPQGFSGEHPSHSILENLEGLNEDQRTALQKLLQEFRNLFSTCDADIGHCNVIQYKINTVGKTFEEHLNNIRKVFQRLQKANLKLSPKKCKFFRKEVSYLGNVISSEGVKTDPEKIKAVVDWPHPETVHELRSFLGLCIYYRRF</sequence>
<dbReference type="InterPro" id="IPR050951">
    <property type="entry name" value="Retrovirus_Pol_polyprotein"/>
</dbReference>
<evidence type="ECO:0000313" key="5">
    <source>
        <dbReference type="EMBL" id="GFT94727.1"/>
    </source>
</evidence>
<keyword evidence="1" id="KW-0808">Transferase</keyword>
<dbReference type="OrthoDB" id="101614at2759"/>
<dbReference type="InterPro" id="IPR021109">
    <property type="entry name" value="Peptidase_aspartic_dom_sf"/>
</dbReference>
<evidence type="ECO:0000256" key="2">
    <source>
        <dbReference type="ARBA" id="ARBA00022695"/>
    </source>
</evidence>
<evidence type="ECO:0000256" key="3">
    <source>
        <dbReference type="ARBA" id="ARBA00022722"/>
    </source>
</evidence>
<keyword evidence="3" id="KW-0540">Nuclease</keyword>
<protein>
    <submittedName>
        <fullName evidence="5">Retrovirus-related Pol polyprotein from transposon 297</fullName>
    </submittedName>
</protein>
<evidence type="ECO:0000313" key="6">
    <source>
        <dbReference type="Proteomes" id="UP000887013"/>
    </source>
</evidence>
<reference evidence="5" key="1">
    <citation type="submission" date="2020-08" db="EMBL/GenBank/DDBJ databases">
        <title>Multicomponent nature underlies the extraordinary mechanical properties of spider dragline silk.</title>
        <authorList>
            <person name="Kono N."/>
            <person name="Nakamura H."/>
            <person name="Mori M."/>
            <person name="Yoshida Y."/>
            <person name="Ohtoshi R."/>
            <person name="Malay A.D."/>
            <person name="Moran D.A.P."/>
            <person name="Tomita M."/>
            <person name="Numata K."/>
            <person name="Arakawa K."/>
        </authorList>
    </citation>
    <scope>NUCLEOTIDE SEQUENCE</scope>
</reference>
<dbReference type="GO" id="GO:0071897">
    <property type="term" value="P:DNA biosynthetic process"/>
    <property type="evidence" value="ECO:0007669"/>
    <property type="project" value="UniProtKB-ARBA"/>
</dbReference>
<accession>A0A8X6UAE6</accession>
<keyword evidence="4" id="KW-0255">Endonuclease</keyword>
<dbReference type="InterPro" id="IPR043502">
    <property type="entry name" value="DNA/RNA_pol_sf"/>
</dbReference>
<organism evidence="5 6">
    <name type="scientific">Nephila pilipes</name>
    <name type="common">Giant wood spider</name>
    <name type="synonym">Nephila maculata</name>
    <dbReference type="NCBI Taxonomy" id="299642"/>
    <lineage>
        <taxon>Eukaryota</taxon>
        <taxon>Metazoa</taxon>
        <taxon>Ecdysozoa</taxon>
        <taxon>Arthropoda</taxon>
        <taxon>Chelicerata</taxon>
        <taxon>Arachnida</taxon>
        <taxon>Araneae</taxon>
        <taxon>Araneomorphae</taxon>
        <taxon>Entelegynae</taxon>
        <taxon>Araneoidea</taxon>
        <taxon>Nephilidae</taxon>
        <taxon>Nephila</taxon>
    </lineage>
</organism>
<evidence type="ECO:0000256" key="4">
    <source>
        <dbReference type="ARBA" id="ARBA00022759"/>
    </source>
</evidence>
<feature type="non-terminal residue" evidence="5">
    <location>
        <position position="1"/>
    </location>
</feature>
<dbReference type="PANTHER" id="PTHR37984:SF5">
    <property type="entry name" value="PROTEIN NYNRIN-LIKE"/>
    <property type="match status" value="1"/>
</dbReference>
<comment type="caution">
    <text evidence="5">The sequence shown here is derived from an EMBL/GenBank/DDBJ whole genome shotgun (WGS) entry which is preliminary data.</text>
</comment>
<dbReference type="PANTHER" id="PTHR37984">
    <property type="entry name" value="PROTEIN CBG26694"/>
    <property type="match status" value="1"/>
</dbReference>
<dbReference type="GO" id="GO:0004519">
    <property type="term" value="F:endonuclease activity"/>
    <property type="evidence" value="ECO:0007669"/>
    <property type="project" value="UniProtKB-KW"/>
</dbReference>
<dbReference type="EMBL" id="BMAW01121587">
    <property type="protein sequence ID" value="GFT94727.1"/>
    <property type="molecule type" value="Genomic_DNA"/>
</dbReference>
<proteinExistence type="predicted"/>
<keyword evidence="2" id="KW-0548">Nucleotidyltransferase</keyword>